<feature type="region of interest" description="Disordered" evidence="2">
    <location>
        <begin position="1"/>
        <end position="32"/>
    </location>
</feature>
<dbReference type="EMBL" id="FQVN01000015">
    <property type="protein sequence ID" value="SHG85473.1"/>
    <property type="molecule type" value="Genomic_DNA"/>
</dbReference>
<dbReference type="Proteomes" id="UP000184501">
    <property type="component" value="Unassembled WGS sequence"/>
</dbReference>
<proteinExistence type="inferred from homology"/>
<name>A0A1M5N8Z9_STRHI</name>
<evidence type="ECO:0000256" key="2">
    <source>
        <dbReference type="SAM" id="MobiDB-lite"/>
    </source>
</evidence>
<dbReference type="SMART" id="SM00854">
    <property type="entry name" value="PGA_cap"/>
    <property type="match status" value="1"/>
</dbReference>
<evidence type="ECO:0000259" key="3">
    <source>
        <dbReference type="SMART" id="SM00854"/>
    </source>
</evidence>
<feature type="domain" description="Capsule synthesis protein CapA" evidence="3">
    <location>
        <begin position="42"/>
        <end position="296"/>
    </location>
</feature>
<feature type="compositionally biased region" description="Basic and acidic residues" evidence="2">
    <location>
        <begin position="14"/>
        <end position="24"/>
    </location>
</feature>
<dbReference type="STRING" id="2017.SAMN05444320_11520"/>
<dbReference type="OrthoDB" id="9810718at2"/>
<accession>A0A1M5N8Z9</accession>
<dbReference type="AlphaFoldDB" id="A0A1M5N8Z9"/>
<evidence type="ECO:0000313" key="4">
    <source>
        <dbReference type="EMBL" id="SHG85473.1"/>
    </source>
</evidence>
<reference evidence="4 5" key="1">
    <citation type="submission" date="2016-11" db="EMBL/GenBank/DDBJ databases">
        <authorList>
            <person name="Jaros S."/>
            <person name="Januszkiewicz K."/>
            <person name="Wedrychowicz H."/>
        </authorList>
    </citation>
    <scope>NUCLEOTIDE SEQUENCE [LARGE SCALE GENOMIC DNA]</scope>
    <source>
        <strain evidence="4 5">DSM 44523</strain>
    </source>
</reference>
<gene>
    <name evidence="4" type="ORF">SAMN05444320_11520</name>
</gene>
<evidence type="ECO:0000256" key="1">
    <source>
        <dbReference type="ARBA" id="ARBA00005662"/>
    </source>
</evidence>
<dbReference type="CDD" id="cd07381">
    <property type="entry name" value="MPP_CapA"/>
    <property type="match status" value="1"/>
</dbReference>
<dbReference type="InterPro" id="IPR029052">
    <property type="entry name" value="Metallo-depent_PP-like"/>
</dbReference>
<organism evidence="4 5">
    <name type="scientific">Streptoalloteichus hindustanus</name>
    <dbReference type="NCBI Taxonomy" id="2017"/>
    <lineage>
        <taxon>Bacteria</taxon>
        <taxon>Bacillati</taxon>
        <taxon>Actinomycetota</taxon>
        <taxon>Actinomycetes</taxon>
        <taxon>Pseudonocardiales</taxon>
        <taxon>Pseudonocardiaceae</taxon>
        <taxon>Streptoalloteichus</taxon>
    </lineage>
</organism>
<protein>
    <submittedName>
        <fullName evidence="4">Poly-gamma-glutamate synthesis protein (Capsule biosynthesis protein)</fullName>
    </submittedName>
</protein>
<dbReference type="SUPFAM" id="SSF56300">
    <property type="entry name" value="Metallo-dependent phosphatases"/>
    <property type="match status" value="1"/>
</dbReference>
<dbReference type="PANTHER" id="PTHR33393:SF13">
    <property type="entry name" value="PGA BIOSYNTHESIS PROTEIN CAPA"/>
    <property type="match status" value="1"/>
</dbReference>
<dbReference type="Gene3D" id="3.60.21.10">
    <property type="match status" value="1"/>
</dbReference>
<dbReference type="InterPro" id="IPR052169">
    <property type="entry name" value="CW_Biosynth-Accessory"/>
</dbReference>
<dbReference type="PANTHER" id="PTHR33393">
    <property type="entry name" value="POLYGLUTAMINE SYNTHESIS ACCESSORY PROTEIN RV0574C-RELATED"/>
    <property type="match status" value="1"/>
</dbReference>
<dbReference type="InterPro" id="IPR019079">
    <property type="entry name" value="Capsule_synth_CapA"/>
</dbReference>
<evidence type="ECO:0000313" key="5">
    <source>
        <dbReference type="Proteomes" id="UP000184501"/>
    </source>
</evidence>
<sequence length="376" mass="39243">MVVAVAGCAGPPDPARDPVLRRPTGDSPAPGTVAAATASSFTLVATGDVLIHQEGALVRQAAAAGAAKGVGFDFGDVFADVAPVISGADLAICHLETPVAGPEGPFTGYPAFNVQPQIVDALRDAGYDTCSTASNHSLDAGFEGLARTLDTLDAKGLRHTGTFRSAEESQTPLLLDVGGVRVGHLAWTYGLNGIPKPDGKDWSVNLFDPSVPEVEGMLADARRVRQAGADVVIATVHCCEEYVHEPPPNQVEIARRLLASPDVDLVIGHHGHVVQPFERVDGKWVAYGLGNHVAEQGRGVTEDSVVARFTFTKGTDGRYAVTRAEAVPTVIHLGGEVVRVVNTAAHREAHAASYQRVVDVLTSRGAADQGLVIAAN</sequence>
<comment type="similarity">
    <text evidence="1">Belongs to the CapA family.</text>
</comment>
<keyword evidence="5" id="KW-1185">Reference proteome</keyword>
<dbReference type="Pfam" id="PF09587">
    <property type="entry name" value="PGA_cap"/>
    <property type="match status" value="1"/>
</dbReference>